<dbReference type="InterPro" id="IPR002821">
    <property type="entry name" value="Hydantoinase_A"/>
</dbReference>
<gene>
    <name evidence="4" type="ORF">EYR15_12415</name>
</gene>
<name>A0A4Q9GFT2_9HYPH</name>
<reference evidence="4 5" key="1">
    <citation type="submission" date="2019-02" db="EMBL/GenBank/DDBJ databases">
        <title>Hansschlegelia quercus sp. nov., a novel methylotrophic bacterium from buds of oak (Quercus robur L.).</title>
        <authorList>
            <person name="Agafonova N.V."/>
            <person name="Kaparullina E.N."/>
            <person name="Grouzdev D.S."/>
            <person name="Doronina N.V."/>
        </authorList>
    </citation>
    <scope>NUCLEOTIDE SEQUENCE [LARGE SCALE GENOMIC DNA]</scope>
    <source>
        <strain evidence="4 5">Dub</strain>
    </source>
</reference>
<evidence type="ECO:0000313" key="5">
    <source>
        <dbReference type="Proteomes" id="UP000291613"/>
    </source>
</evidence>
<dbReference type="GO" id="GO:0017168">
    <property type="term" value="F:5-oxoprolinase (ATP-hydrolyzing) activity"/>
    <property type="evidence" value="ECO:0007669"/>
    <property type="project" value="TreeGrafter"/>
</dbReference>
<sequence>MRRIGVDTGGTFTDCVLVDDEAGLLMVEKVPSQPASPDAAILTGMMRLIERAGLKPADVDAVMHGTTIATNVVIQETYAPAGVLATSGCRDVIEIGTQQRPQPYNLLHPPKPVLAPRNRRVEVRGRIAADGAEVEPLDEDAARVAIRELIAQGAASIAVTGLFSFVNPAHERRLAELVREETNDAYCIASSDVSREPREYPRFAATVVNAALAPLLDPYVRRLQQRLADSGFSAELYIIQSSGGLATALRSMGERAHNLVLSGPAAGIVGGVVTAAASGLRNLVTLDVGGTSADIGLVADGEPRLRFDMALPNGLPLHVANLEIETIGAGGGSIAWVDAGGALRVGPQSAGARPGPVCFGLGGAEPTVTDAQVVLRRLNPAGLLGGGLKLDRDKACEAVGVLAQRLGLGLEQAALGIVAVMEANMAGAILRSAARHGDNLREFTLVGAGGAGGLSAVALAATLQIPRVLIPPHPGLFSAAGLLSAELRHDLSSPLMIDPDDPDVAAITSVQSELEDRALRDLATDRIPAERRRCDHALDLRYFGQEYAVTVPTAPGERFAEVVRRFHEIHEKTYGHSAPGTRAEITAARIVGRSVADGRALPRATQTDSGSEGRRSVWFEETGGYADTPVVKRFSLRPGDSVAGPAIIEQIDTTTVVPPGWAAVVDERDCMIIEEVRP</sequence>
<dbReference type="GO" id="GO:0005829">
    <property type="term" value="C:cytosol"/>
    <property type="evidence" value="ECO:0007669"/>
    <property type="project" value="TreeGrafter"/>
</dbReference>
<evidence type="ECO:0000313" key="4">
    <source>
        <dbReference type="EMBL" id="TBN51716.1"/>
    </source>
</evidence>
<dbReference type="Pfam" id="PF01968">
    <property type="entry name" value="Hydantoinase_A"/>
    <property type="match status" value="1"/>
</dbReference>
<dbReference type="SUPFAM" id="SSF53067">
    <property type="entry name" value="Actin-like ATPase domain"/>
    <property type="match status" value="1"/>
</dbReference>
<evidence type="ECO:0000259" key="3">
    <source>
        <dbReference type="Pfam" id="PF19278"/>
    </source>
</evidence>
<dbReference type="PANTHER" id="PTHR11365">
    <property type="entry name" value="5-OXOPROLINASE RELATED"/>
    <property type="match status" value="1"/>
</dbReference>
<protein>
    <submittedName>
        <fullName evidence="4">Hydantoinase/oxoprolinase family protein</fullName>
    </submittedName>
</protein>
<dbReference type="GO" id="GO:0006749">
    <property type="term" value="P:glutathione metabolic process"/>
    <property type="evidence" value="ECO:0007669"/>
    <property type="project" value="TreeGrafter"/>
</dbReference>
<keyword evidence="5" id="KW-1185">Reference proteome</keyword>
<dbReference type="Gene3D" id="3.30.420.40">
    <property type="match status" value="1"/>
</dbReference>
<feature type="domain" description="Hydantoinase/oxoprolinase N-terminal" evidence="2">
    <location>
        <begin position="3"/>
        <end position="181"/>
    </location>
</feature>
<evidence type="ECO:0000259" key="1">
    <source>
        <dbReference type="Pfam" id="PF01968"/>
    </source>
</evidence>
<dbReference type="InterPro" id="IPR008040">
    <property type="entry name" value="Hydant_A_N"/>
</dbReference>
<dbReference type="Pfam" id="PF05378">
    <property type="entry name" value="Hydant_A_N"/>
    <property type="match status" value="1"/>
</dbReference>
<dbReference type="Pfam" id="PF19278">
    <property type="entry name" value="Hydant_A_C"/>
    <property type="match status" value="1"/>
</dbReference>
<accession>A0A4Q9GFT2</accession>
<feature type="domain" description="Acetophenone carboxylase-like C-terminal" evidence="3">
    <location>
        <begin position="505"/>
        <end position="669"/>
    </location>
</feature>
<evidence type="ECO:0000259" key="2">
    <source>
        <dbReference type="Pfam" id="PF05378"/>
    </source>
</evidence>
<dbReference type="InterPro" id="IPR043129">
    <property type="entry name" value="ATPase_NBD"/>
</dbReference>
<dbReference type="Proteomes" id="UP000291613">
    <property type="component" value="Unassembled WGS sequence"/>
</dbReference>
<proteinExistence type="predicted"/>
<organism evidence="4 5">
    <name type="scientific">Hansschlegelia quercus</name>
    <dbReference type="NCBI Taxonomy" id="2528245"/>
    <lineage>
        <taxon>Bacteria</taxon>
        <taxon>Pseudomonadati</taxon>
        <taxon>Pseudomonadota</taxon>
        <taxon>Alphaproteobacteria</taxon>
        <taxon>Hyphomicrobiales</taxon>
        <taxon>Methylopilaceae</taxon>
        <taxon>Hansschlegelia</taxon>
    </lineage>
</organism>
<dbReference type="InterPro" id="IPR049517">
    <property type="entry name" value="ACX-like_C"/>
</dbReference>
<dbReference type="PANTHER" id="PTHR11365:SF23">
    <property type="entry name" value="HYPOTHETICAL 5-OXOPROLINASE (EUROFUNG)-RELATED"/>
    <property type="match status" value="1"/>
</dbReference>
<feature type="domain" description="Hydantoinase A/oxoprolinase" evidence="1">
    <location>
        <begin position="202"/>
        <end position="490"/>
    </location>
</feature>
<dbReference type="InterPro" id="IPR045079">
    <property type="entry name" value="Oxoprolinase-like"/>
</dbReference>
<dbReference type="AlphaFoldDB" id="A0A4Q9GFT2"/>
<dbReference type="RefSeq" id="WP_131003879.1">
    <property type="nucleotide sequence ID" value="NZ_JBHSZR010000001.1"/>
</dbReference>
<dbReference type="EMBL" id="SIUB01000006">
    <property type="protein sequence ID" value="TBN51716.1"/>
    <property type="molecule type" value="Genomic_DNA"/>
</dbReference>
<dbReference type="OrthoDB" id="9759608at2"/>
<comment type="caution">
    <text evidence="4">The sequence shown here is derived from an EMBL/GenBank/DDBJ whole genome shotgun (WGS) entry which is preliminary data.</text>
</comment>